<dbReference type="Proteomes" id="UP001162834">
    <property type="component" value="Chromosome"/>
</dbReference>
<feature type="transmembrane region" description="Helical" evidence="2">
    <location>
        <begin position="188"/>
        <end position="208"/>
    </location>
</feature>
<evidence type="ECO:0000313" key="3">
    <source>
        <dbReference type="EMBL" id="UGS35367.1"/>
    </source>
</evidence>
<organism evidence="3 4">
    <name type="scientific">Capillimicrobium parvum</name>
    <dbReference type="NCBI Taxonomy" id="2884022"/>
    <lineage>
        <taxon>Bacteria</taxon>
        <taxon>Bacillati</taxon>
        <taxon>Actinomycetota</taxon>
        <taxon>Thermoleophilia</taxon>
        <taxon>Solirubrobacterales</taxon>
        <taxon>Capillimicrobiaceae</taxon>
        <taxon>Capillimicrobium</taxon>
    </lineage>
</organism>
<dbReference type="RefSeq" id="WP_259315055.1">
    <property type="nucleotide sequence ID" value="NZ_CP087164.1"/>
</dbReference>
<keyword evidence="2" id="KW-0472">Membrane</keyword>
<feature type="region of interest" description="Disordered" evidence="1">
    <location>
        <begin position="1"/>
        <end position="30"/>
    </location>
</feature>
<name>A0A9E7C0B6_9ACTN</name>
<reference evidence="3" key="1">
    <citation type="journal article" date="2022" name="Int. J. Syst. Evol. Microbiol.">
        <title>Pseudomonas aegrilactucae sp. nov. and Pseudomonas morbosilactucae sp. nov., pathogens causing bacterial rot of lettuce in Japan.</title>
        <authorList>
            <person name="Sawada H."/>
            <person name="Fujikawa T."/>
            <person name="Satou M."/>
        </authorList>
    </citation>
    <scope>NUCLEOTIDE SEQUENCE</scope>
    <source>
        <strain evidence="3">0166_1</strain>
    </source>
</reference>
<dbReference type="AlphaFoldDB" id="A0A9E7C0B6"/>
<keyword evidence="2" id="KW-1133">Transmembrane helix</keyword>
<proteinExistence type="predicted"/>
<gene>
    <name evidence="3" type="ORF">DSM104329_01755</name>
</gene>
<dbReference type="EMBL" id="CP087164">
    <property type="protein sequence ID" value="UGS35367.1"/>
    <property type="molecule type" value="Genomic_DNA"/>
</dbReference>
<accession>A0A9E7C0B6</accession>
<evidence type="ECO:0000256" key="2">
    <source>
        <dbReference type="SAM" id="Phobius"/>
    </source>
</evidence>
<evidence type="ECO:0000256" key="1">
    <source>
        <dbReference type="SAM" id="MobiDB-lite"/>
    </source>
</evidence>
<keyword evidence="2" id="KW-0812">Transmembrane</keyword>
<feature type="compositionally biased region" description="Basic and acidic residues" evidence="1">
    <location>
        <begin position="1"/>
        <end position="11"/>
    </location>
</feature>
<evidence type="ECO:0000313" key="4">
    <source>
        <dbReference type="Proteomes" id="UP001162834"/>
    </source>
</evidence>
<sequence length="211" mass="22940">MSQPARAHEPWADDLDTSYPSRRGRREAVSWASAEDLEILGGLGRDPSSNWTVLTLDRDDDPAPDAAWVDETGTGPASAGFDETGTGPASARFDEPAPATRPLRGRFRRAEPIRPRAAADRESPVRLIDHETTPIDYISEPPPPLLPGQRRTVVIRGIVPAPVAVTPPDRRRPPSRTRDRVGRRPDRVALWAFVLGLLLIVIAVLSTGGSA</sequence>
<feature type="region of interest" description="Disordered" evidence="1">
    <location>
        <begin position="55"/>
        <end position="100"/>
    </location>
</feature>
<protein>
    <submittedName>
        <fullName evidence="3">Uncharacterized protein</fullName>
    </submittedName>
</protein>
<keyword evidence="4" id="KW-1185">Reference proteome</keyword>
<dbReference type="KEGG" id="sbae:DSM104329_01755"/>